<dbReference type="EMBL" id="CP034298">
    <property type="protein sequence ID" value="QHH10883.1"/>
    <property type="molecule type" value="Genomic_DNA"/>
</dbReference>
<organism evidence="2 3">
    <name type="scientific">Vibrio parahaemolyticus</name>
    <dbReference type="NCBI Taxonomy" id="670"/>
    <lineage>
        <taxon>Bacteria</taxon>
        <taxon>Pseudomonadati</taxon>
        <taxon>Pseudomonadota</taxon>
        <taxon>Gammaproteobacteria</taxon>
        <taxon>Vibrionales</taxon>
        <taxon>Vibrionaceae</taxon>
        <taxon>Vibrio</taxon>
    </lineage>
</organism>
<accession>A0A2S1ME65</accession>
<proteinExistence type="predicted"/>
<dbReference type="Proteomes" id="UP000321504">
    <property type="component" value="Unassembled WGS sequence"/>
</dbReference>
<name>A0A2S1ME65_VIBPH</name>
<dbReference type="EMBL" id="VRMQ01000012">
    <property type="protein sequence ID" value="TXN13513.1"/>
    <property type="molecule type" value="Genomic_DNA"/>
</dbReference>
<sequence length="60" mass="6693">MGETDASSVRQNKDEKEGKSFERHFLFNHCGEVVAYNSYCIFSSDDEVGSSIKRKIASSA</sequence>
<reference evidence="1 4" key="1">
    <citation type="submission" date="2018-12" db="EMBL/GenBank/DDBJ databases">
        <title>Genomic insights into the evolutionary origins and pathogenicity of five Vibrio parahaemolyticus strains isolated from the shrimp with acute hepatopancreatic necrosis disease (AHPND).</title>
        <authorList>
            <person name="Yang Q."/>
            <person name="Dong X."/>
            <person name="Xie G."/>
            <person name="Fu S."/>
            <person name="Zou P."/>
            <person name="Sun J."/>
            <person name="Wang Y."/>
            <person name="Huang J."/>
        </authorList>
    </citation>
    <scope>NUCLEOTIDE SEQUENCE [LARGE SCALE GENOMIC DNA]</scope>
    <source>
        <strain evidence="1 4">20160303005-1</strain>
    </source>
</reference>
<gene>
    <name evidence="1" type="ORF">EHC69_16935</name>
    <name evidence="2" type="ORF">FVP01_23635</name>
</gene>
<dbReference type="AlphaFoldDB" id="A0A2S1ME65"/>
<evidence type="ECO:0000313" key="4">
    <source>
        <dbReference type="Proteomes" id="UP000464718"/>
    </source>
</evidence>
<reference evidence="2 3" key="2">
    <citation type="submission" date="2019-08" db="EMBL/GenBank/DDBJ databases">
        <title>Emerging of two pre-pandemic pathogenic O4:KUT lineages of Vibrio parahaemolyticus in coastal eastern China.</title>
        <authorList>
            <person name="Yu H."/>
        </authorList>
    </citation>
    <scope>NUCLEOTIDE SEQUENCE [LARGE SCALE GENOMIC DNA]</scope>
    <source>
        <strain evidence="2 3">HZ17-383</strain>
    </source>
</reference>
<evidence type="ECO:0000313" key="1">
    <source>
        <dbReference type="EMBL" id="QHH10883.1"/>
    </source>
</evidence>
<dbReference type="Proteomes" id="UP000464718">
    <property type="component" value="Chromosome i"/>
</dbReference>
<evidence type="ECO:0000313" key="3">
    <source>
        <dbReference type="Proteomes" id="UP000321504"/>
    </source>
</evidence>
<protein>
    <submittedName>
        <fullName evidence="2">Uncharacterized protein</fullName>
    </submittedName>
</protein>
<evidence type="ECO:0000313" key="2">
    <source>
        <dbReference type="EMBL" id="TXN13513.1"/>
    </source>
</evidence>